<evidence type="ECO:0000256" key="3">
    <source>
        <dbReference type="ARBA" id="ARBA00022723"/>
    </source>
</evidence>
<dbReference type="EMBL" id="JANYMP010000003">
    <property type="protein sequence ID" value="MCS7476889.1"/>
    <property type="molecule type" value="Genomic_DNA"/>
</dbReference>
<sequence>MTETCPYQAKAEPTPTPELPLPMRRNGFDPTPELLALRDQERISRTTTPFGETAWLITRYEDVKTALSEPTLFSNAGPVPGFDQASDAQRAVATGNLLTYDPPDHTRLRRMLTGQFTVRRMRDLTPRVEQIVESHLQAMERRGAPTDLVADFALPVPSLVICELLGVPWDERDEFLHRSNKQMDLRLPEQERLTLLAELHGYLAGLVARARRDPGDDLLGLLIREHSTDLTTEELTGIALLLLVAGHETTANMLALGTLALLRHPDQLALVRDDPAAVNPAVEELMRWLSVVHTGVQRTAATDFEFAGVRMRAGDAVVLAFPSANRDHALVDDPDRLDITRGAPGHLGFGHGVHHCLGAPLARLEMRVAFPALLRRFPTLALAKPDDEIAFRSYNAVYGLESLPVTW</sequence>
<evidence type="ECO:0000256" key="4">
    <source>
        <dbReference type="ARBA" id="ARBA00023002"/>
    </source>
</evidence>
<keyword evidence="3 7" id="KW-0479">Metal-binding</keyword>
<keyword evidence="10" id="KW-1185">Reference proteome</keyword>
<dbReference type="InterPro" id="IPR001128">
    <property type="entry name" value="Cyt_P450"/>
</dbReference>
<protein>
    <submittedName>
        <fullName evidence="9">Cytochrome P450</fullName>
    </submittedName>
</protein>
<dbReference type="InterPro" id="IPR036396">
    <property type="entry name" value="Cyt_P450_sf"/>
</dbReference>
<evidence type="ECO:0000256" key="1">
    <source>
        <dbReference type="ARBA" id="ARBA00010617"/>
    </source>
</evidence>
<dbReference type="AlphaFoldDB" id="A0A9X2VIS7"/>
<dbReference type="GO" id="GO:0004497">
    <property type="term" value="F:monooxygenase activity"/>
    <property type="evidence" value="ECO:0007669"/>
    <property type="project" value="UniProtKB-KW"/>
</dbReference>
<dbReference type="CDD" id="cd11030">
    <property type="entry name" value="CYP105-like"/>
    <property type="match status" value="1"/>
</dbReference>
<dbReference type="GO" id="GO:0005506">
    <property type="term" value="F:iron ion binding"/>
    <property type="evidence" value="ECO:0007669"/>
    <property type="project" value="InterPro"/>
</dbReference>
<evidence type="ECO:0000313" key="9">
    <source>
        <dbReference type="EMBL" id="MCS7476889.1"/>
    </source>
</evidence>
<reference evidence="9" key="1">
    <citation type="submission" date="2022-08" db="EMBL/GenBank/DDBJ databases">
        <authorList>
            <person name="Tistechok S."/>
            <person name="Samborskyy M."/>
            <person name="Roman I."/>
        </authorList>
    </citation>
    <scope>NUCLEOTIDE SEQUENCE</scope>
    <source>
        <strain evidence="9">DSM 103496</strain>
    </source>
</reference>
<dbReference type="InterPro" id="IPR002397">
    <property type="entry name" value="Cyt_P450_B"/>
</dbReference>
<gene>
    <name evidence="9" type="ORF">NZH93_08475</name>
</gene>
<dbReference type="Gene3D" id="1.10.630.10">
    <property type="entry name" value="Cytochrome P450"/>
    <property type="match status" value="1"/>
</dbReference>
<comment type="similarity">
    <text evidence="1 7">Belongs to the cytochrome P450 family.</text>
</comment>
<dbReference type="PRINTS" id="PR00359">
    <property type="entry name" value="BP450"/>
</dbReference>
<comment type="caution">
    <text evidence="9">The sequence shown here is derived from an EMBL/GenBank/DDBJ whole genome shotgun (WGS) entry which is preliminary data.</text>
</comment>
<dbReference type="PANTHER" id="PTHR46696">
    <property type="entry name" value="P450, PUTATIVE (EUROFUNG)-RELATED"/>
    <property type="match status" value="1"/>
</dbReference>
<evidence type="ECO:0000256" key="5">
    <source>
        <dbReference type="ARBA" id="ARBA00023004"/>
    </source>
</evidence>
<evidence type="ECO:0000313" key="10">
    <source>
        <dbReference type="Proteomes" id="UP001141259"/>
    </source>
</evidence>
<keyword evidence="5 7" id="KW-0408">Iron</keyword>
<name>A0A9X2VIS7_9PSEU</name>
<keyword evidence="4 7" id="KW-0560">Oxidoreductase</keyword>
<dbReference type="PROSITE" id="PS00086">
    <property type="entry name" value="CYTOCHROME_P450"/>
    <property type="match status" value="1"/>
</dbReference>
<dbReference type="SUPFAM" id="SSF48264">
    <property type="entry name" value="Cytochrome P450"/>
    <property type="match status" value="1"/>
</dbReference>
<dbReference type="Proteomes" id="UP001141259">
    <property type="component" value="Unassembled WGS sequence"/>
</dbReference>
<dbReference type="PANTHER" id="PTHR46696:SF1">
    <property type="entry name" value="CYTOCHROME P450 YJIB-RELATED"/>
    <property type="match status" value="1"/>
</dbReference>
<dbReference type="FunFam" id="1.10.630.10:FF:000018">
    <property type="entry name" value="Cytochrome P450 monooxygenase"/>
    <property type="match status" value="1"/>
</dbReference>
<dbReference type="GO" id="GO:0020037">
    <property type="term" value="F:heme binding"/>
    <property type="evidence" value="ECO:0007669"/>
    <property type="project" value="InterPro"/>
</dbReference>
<keyword evidence="2 7" id="KW-0349">Heme</keyword>
<dbReference type="Pfam" id="PF00067">
    <property type="entry name" value="p450"/>
    <property type="match status" value="2"/>
</dbReference>
<dbReference type="PRINTS" id="PR00385">
    <property type="entry name" value="P450"/>
</dbReference>
<accession>A0A9X2VIS7</accession>
<evidence type="ECO:0000256" key="7">
    <source>
        <dbReference type="RuleBase" id="RU000461"/>
    </source>
</evidence>
<evidence type="ECO:0000256" key="6">
    <source>
        <dbReference type="ARBA" id="ARBA00023033"/>
    </source>
</evidence>
<feature type="region of interest" description="Disordered" evidence="8">
    <location>
        <begin position="1"/>
        <end position="24"/>
    </location>
</feature>
<proteinExistence type="inferred from homology"/>
<evidence type="ECO:0000256" key="8">
    <source>
        <dbReference type="SAM" id="MobiDB-lite"/>
    </source>
</evidence>
<evidence type="ECO:0000256" key="2">
    <source>
        <dbReference type="ARBA" id="ARBA00022617"/>
    </source>
</evidence>
<dbReference type="GO" id="GO:0016705">
    <property type="term" value="F:oxidoreductase activity, acting on paired donors, with incorporation or reduction of molecular oxygen"/>
    <property type="evidence" value="ECO:0007669"/>
    <property type="project" value="InterPro"/>
</dbReference>
<dbReference type="InterPro" id="IPR017972">
    <property type="entry name" value="Cyt_P450_CS"/>
</dbReference>
<keyword evidence="6 7" id="KW-0503">Monooxygenase</keyword>
<organism evidence="9 10">
    <name type="scientific">Umezawaea endophytica</name>
    <dbReference type="NCBI Taxonomy" id="1654476"/>
    <lineage>
        <taxon>Bacteria</taxon>
        <taxon>Bacillati</taxon>
        <taxon>Actinomycetota</taxon>
        <taxon>Actinomycetes</taxon>
        <taxon>Pseudonocardiales</taxon>
        <taxon>Pseudonocardiaceae</taxon>
        <taxon>Umezawaea</taxon>
    </lineage>
</organism>
<dbReference type="RefSeq" id="WP_259622402.1">
    <property type="nucleotide sequence ID" value="NZ_JANYMP010000003.1"/>
</dbReference>